<comment type="caution">
    <text evidence="2">The sequence shown here is derived from an EMBL/GenBank/DDBJ whole genome shotgun (WGS) entry which is preliminary data.</text>
</comment>
<dbReference type="AlphaFoldDB" id="A0ABD6EFB6"/>
<sequence length="487" mass="51656">MSVPGIVRVEDLERGFQRENNSSSLSSAATSSLTGVSGMNGQLPISLVDSRTLSGTQPHMVLSQMSKCSPLVDPNQQAHLMTKLTRFARQQEFGSHQSFPEAAVQNLIRSQYEAALMQAFNSGHRPVNPVGQPLQPNDLHSNAMRSMLASMLPTGPAHSAPNISANVHSAPVINTPRATLSSNVSNTFMPTSVMRQMTKAGVSLEEKQKRSVVGTHCTANGFNCNEERTHCTEDHISAAQKPSSSEVMNGDSTGLHSPAAASAAASTAFSNGNAGMDFMAKLALQQQYTQVMTAMQGGLPIGAWRPPPQLANSIRAQALAAQFTQQQFALAVMRGDLAQAQAIRARFLAQQAAAASNMSVTTAGHAQNHPPIPLQQQHICPSTTAQLSEPSVQYQPFDSSSSMSSSFTGQSVLAASDANSFKYQNPLEKLLQSAGVPTSSGHESRAVPNFTSSSTNSGGIPSSIISRLPPSANCISLEELERQFATK</sequence>
<dbReference type="Proteomes" id="UP001608902">
    <property type="component" value="Unassembled WGS sequence"/>
</dbReference>
<dbReference type="EMBL" id="JBGFUD010003109">
    <property type="protein sequence ID" value="MFH4978351.1"/>
    <property type="molecule type" value="Genomic_DNA"/>
</dbReference>
<evidence type="ECO:0000313" key="2">
    <source>
        <dbReference type="EMBL" id="MFH4978351.1"/>
    </source>
</evidence>
<gene>
    <name evidence="2" type="ORF">AB6A40_005060</name>
</gene>
<evidence type="ECO:0000256" key="1">
    <source>
        <dbReference type="SAM" id="MobiDB-lite"/>
    </source>
</evidence>
<keyword evidence="3" id="KW-1185">Reference proteome</keyword>
<accession>A0ABD6EFB6</accession>
<reference evidence="2 3" key="1">
    <citation type="submission" date="2024-08" db="EMBL/GenBank/DDBJ databases">
        <title>Gnathostoma spinigerum genome.</title>
        <authorList>
            <person name="Gonzalez-Bertolin B."/>
            <person name="Monzon S."/>
            <person name="Zaballos A."/>
            <person name="Jimenez P."/>
            <person name="Dekumyoy P."/>
            <person name="Varona S."/>
            <person name="Cuesta I."/>
            <person name="Sumanam S."/>
            <person name="Adisakwattana P."/>
            <person name="Gasser R.B."/>
            <person name="Hernandez-Gonzalez A."/>
            <person name="Young N.D."/>
            <person name="Perteguer M.J."/>
        </authorList>
    </citation>
    <scope>NUCLEOTIDE SEQUENCE [LARGE SCALE GENOMIC DNA]</scope>
    <source>
        <strain evidence="2">AL3</strain>
        <tissue evidence="2">Liver</tissue>
    </source>
</reference>
<protein>
    <submittedName>
        <fullName evidence="2">Uncharacterized protein</fullName>
    </submittedName>
</protein>
<feature type="region of interest" description="Disordered" evidence="1">
    <location>
        <begin position="434"/>
        <end position="463"/>
    </location>
</feature>
<name>A0ABD6EFB6_9BILA</name>
<evidence type="ECO:0000313" key="3">
    <source>
        <dbReference type="Proteomes" id="UP001608902"/>
    </source>
</evidence>
<organism evidence="2 3">
    <name type="scientific">Gnathostoma spinigerum</name>
    <dbReference type="NCBI Taxonomy" id="75299"/>
    <lineage>
        <taxon>Eukaryota</taxon>
        <taxon>Metazoa</taxon>
        <taxon>Ecdysozoa</taxon>
        <taxon>Nematoda</taxon>
        <taxon>Chromadorea</taxon>
        <taxon>Rhabditida</taxon>
        <taxon>Spirurina</taxon>
        <taxon>Gnathostomatomorpha</taxon>
        <taxon>Gnathostomatoidea</taxon>
        <taxon>Gnathostomatidae</taxon>
        <taxon>Gnathostoma</taxon>
    </lineage>
</organism>
<feature type="compositionally biased region" description="Low complexity" evidence="1">
    <location>
        <begin position="452"/>
        <end position="463"/>
    </location>
</feature>
<proteinExistence type="predicted"/>